<comment type="caution">
    <text evidence="2">The sequence shown here is derived from an EMBL/GenBank/DDBJ whole genome shotgun (WGS) entry which is preliminary data.</text>
</comment>
<dbReference type="RefSeq" id="WP_307190748.1">
    <property type="nucleotide sequence ID" value="NZ_CADEPK010000360.1"/>
</dbReference>
<dbReference type="Pfam" id="PF23728">
    <property type="entry name" value="Tubby_C_like"/>
    <property type="match status" value="1"/>
</dbReference>
<evidence type="ECO:0000259" key="1">
    <source>
        <dbReference type="Pfam" id="PF23728"/>
    </source>
</evidence>
<accession>A0ABT9Z3E8</accession>
<evidence type="ECO:0000313" key="3">
    <source>
        <dbReference type="Proteomes" id="UP001232245"/>
    </source>
</evidence>
<name>A0ABT9Z3E8_9BACI</name>
<keyword evidence="3" id="KW-1185">Reference proteome</keyword>
<dbReference type="EMBL" id="JAUSTZ010000006">
    <property type="protein sequence ID" value="MDQ0226784.1"/>
    <property type="molecule type" value="Genomic_DNA"/>
</dbReference>
<evidence type="ECO:0000313" key="2">
    <source>
        <dbReference type="EMBL" id="MDQ0226784.1"/>
    </source>
</evidence>
<organism evidence="2 3">
    <name type="scientific">Metabacillus niabensis</name>
    <dbReference type="NCBI Taxonomy" id="324854"/>
    <lineage>
        <taxon>Bacteria</taxon>
        <taxon>Bacillati</taxon>
        <taxon>Bacillota</taxon>
        <taxon>Bacilli</taxon>
        <taxon>Bacillales</taxon>
        <taxon>Bacillaceae</taxon>
        <taxon>Metabacillus</taxon>
    </lineage>
</organism>
<reference evidence="2 3" key="1">
    <citation type="submission" date="2023-07" db="EMBL/GenBank/DDBJ databases">
        <title>Genomic Encyclopedia of Type Strains, Phase IV (KMG-IV): sequencing the most valuable type-strain genomes for metagenomic binning, comparative biology and taxonomic classification.</title>
        <authorList>
            <person name="Goeker M."/>
        </authorList>
    </citation>
    <scope>NUCLEOTIDE SEQUENCE [LARGE SCALE GENOMIC DNA]</scope>
    <source>
        <strain evidence="2 3">DSM 17723</strain>
    </source>
</reference>
<sequence length="174" mass="20778">MMRMLTYSPPKLKPSTASTQVIDELGQVVCTFKRSYKNIWFRIADVFLDHHYFVQVDVYSTNGELLYQGKKIPRWGKTQYKVINCKTTERYHITYKSMQVVVPEFMISSNDGQFIVKRELMDWAGFYYNEQEVARWRMKTTELFKTYLQIEDASPIEDPAFFVCLFQLIFYYGE</sequence>
<proteinExistence type="predicted"/>
<dbReference type="Proteomes" id="UP001232245">
    <property type="component" value="Unassembled WGS sequence"/>
</dbReference>
<protein>
    <recommendedName>
        <fullName evidence="1">Tubby C-terminal domain-containing protein</fullName>
    </recommendedName>
</protein>
<feature type="domain" description="Tubby C-terminal" evidence="1">
    <location>
        <begin position="6"/>
        <end position="172"/>
    </location>
</feature>
<gene>
    <name evidence="2" type="ORF">J2S02_003129</name>
</gene>
<dbReference type="InterPro" id="IPR056944">
    <property type="entry name" value="Tubby_C-like"/>
</dbReference>